<dbReference type="PROSITE" id="PS50968">
    <property type="entry name" value="BIOTINYL_LIPOYL"/>
    <property type="match status" value="1"/>
</dbReference>
<keyword evidence="6" id="KW-0808">Transferase</keyword>
<accession>A0A6M5YMD6</accession>
<dbReference type="InterPro" id="IPR050537">
    <property type="entry name" value="2-oxoacid_dehydrogenase"/>
</dbReference>
<dbReference type="AlphaFoldDB" id="A0A6M5YMD6"/>
<name>A0A6M5YMD6_9BACT</name>
<evidence type="ECO:0000313" key="7">
    <source>
        <dbReference type="Proteomes" id="UP000503447"/>
    </source>
</evidence>
<dbReference type="EMBL" id="CP053452">
    <property type="protein sequence ID" value="QJW94510.1"/>
    <property type="molecule type" value="Genomic_DNA"/>
</dbReference>
<feature type="compositionally biased region" description="Basic residues" evidence="4">
    <location>
        <begin position="81"/>
        <end position="94"/>
    </location>
</feature>
<dbReference type="PANTHER" id="PTHR43416">
    <property type="entry name" value="DIHYDROLIPOYLLYSINE-RESIDUE SUCCINYLTRANSFERASE COMPONENT OF 2-OXOGLUTARATE DEHYDROGENASE COMPLEX, MITOCHONDRIAL-RELATED"/>
    <property type="match status" value="1"/>
</dbReference>
<dbReference type="KEGG" id="ftj:FTUN_2031"/>
<dbReference type="Pfam" id="PF00364">
    <property type="entry name" value="Biotin_lipoyl"/>
    <property type="match status" value="1"/>
</dbReference>
<dbReference type="SUPFAM" id="SSF51230">
    <property type="entry name" value="Single hybrid motif"/>
    <property type="match status" value="1"/>
</dbReference>
<reference evidence="7" key="1">
    <citation type="submission" date="2020-05" db="EMBL/GenBank/DDBJ databases">
        <title>Frigoriglobus tundricola gen. nov., sp. nov., a psychrotolerant cellulolytic planctomycete of the family Gemmataceae with two divergent copies of 16S rRNA gene.</title>
        <authorList>
            <person name="Kulichevskaya I.S."/>
            <person name="Ivanova A.A."/>
            <person name="Naumoff D.G."/>
            <person name="Beletsky A.V."/>
            <person name="Rijpstra W.I.C."/>
            <person name="Sinninghe Damste J.S."/>
            <person name="Mardanov A.V."/>
            <person name="Ravin N.V."/>
            <person name="Dedysh S.N."/>
        </authorList>
    </citation>
    <scope>NUCLEOTIDE SEQUENCE [LARGE SCALE GENOMIC DNA]</scope>
    <source>
        <strain evidence="7">PL17</strain>
    </source>
</reference>
<dbReference type="GO" id="GO:0005829">
    <property type="term" value="C:cytosol"/>
    <property type="evidence" value="ECO:0007669"/>
    <property type="project" value="TreeGrafter"/>
</dbReference>
<feature type="region of interest" description="Disordered" evidence="4">
    <location>
        <begin position="72"/>
        <end position="94"/>
    </location>
</feature>
<dbReference type="EC" id="2.3.1.61" evidence="6"/>
<proteinExistence type="inferred from homology"/>
<evidence type="ECO:0000313" key="6">
    <source>
        <dbReference type="EMBL" id="QJW94510.1"/>
    </source>
</evidence>
<comment type="similarity">
    <text evidence="2">Belongs to the 2-oxoacid dehydrogenase family.</text>
</comment>
<organism evidence="6 7">
    <name type="scientific">Frigoriglobus tundricola</name>
    <dbReference type="NCBI Taxonomy" id="2774151"/>
    <lineage>
        <taxon>Bacteria</taxon>
        <taxon>Pseudomonadati</taxon>
        <taxon>Planctomycetota</taxon>
        <taxon>Planctomycetia</taxon>
        <taxon>Gemmatales</taxon>
        <taxon>Gemmataceae</taxon>
        <taxon>Frigoriglobus</taxon>
    </lineage>
</organism>
<keyword evidence="6" id="KW-0012">Acyltransferase</keyword>
<dbReference type="GO" id="GO:0004149">
    <property type="term" value="F:dihydrolipoyllysine-residue succinyltransferase activity"/>
    <property type="evidence" value="ECO:0007669"/>
    <property type="project" value="UniProtKB-EC"/>
</dbReference>
<gene>
    <name evidence="6" type="ORF">FTUN_2031</name>
</gene>
<evidence type="ECO:0000256" key="4">
    <source>
        <dbReference type="SAM" id="MobiDB-lite"/>
    </source>
</evidence>
<dbReference type="Gene3D" id="2.40.50.100">
    <property type="match status" value="1"/>
</dbReference>
<sequence length="94" mass="10229">MAIEQVTVPKAGESITEATLNRWFKPDGAYVKADEPLFEMGTDKAAQEVVAPVAGVVKHLVKEGDTVAIGARPWRRSIPTPRRRPPRPRGRAGA</sequence>
<dbReference type="PROSITE" id="PS00189">
    <property type="entry name" value="LIPOYL"/>
    <property type="match status" value="1"/>
</dbReference>
<dbReference type="PANTHER" id="PTHR43416:SF5">
    <property type="entry name" value="DIHYDROLIPOYLLYSINE-RESIDUE SUCCINYLTRANSFERASE COMPONENT OF 2-OXOGLUTARATE DEHYDROGENASE COMPLEX, MITOCHONDRIAL"/>
    <property type="match status" value="1"/>
</dbReference>
<dbReference type="CDD" id="cd06849">
    <property type="entry name" value="lipoyl_domain"/>
    <property type="match status" value="1"/>
</dbReference>
<evidence type="ECO:0000256" key="1">
    <source>
        <dbReference type="ARBA" id="ARBA00001938"/>
    </source>
</evidence>
<protein>
    <submittedName>
        <fullName evidence="6">Dihydrolipoamide succinyltransferase component (E2) of 2-oxoglutarate dehydrogenase complex</fullName>
        <ecNumber evidence="6">2.3.1.61</ecNumber>
    </submittedName>
</protein>
<dbReference type="InterPro" id="IPR003016">
    <property type="entry name" value="2-oxoA_DH_lipoyl-BS"/>
</dbReference>
<dbReference type="InterPro" id="IPR011053">
    <property type="entry name" value="Single_hybrid_motif"/>
</dbReference>
<dbReference type="Proteomes" id="UP000503447">
    <property type="component" value="Chromosome"/>
</dbReference>
<keyword evidence="7" id="KW-1185">Reference proteome</keyword>
<evidence type="ECO:0000256" key="3">
    <source>
        <dbReference type="ARBA" id="ARBA00022823"/>
    </source>
</evidence>
<feature type="domain" description="Lipoyl-binding" evidence="5">
    <location>
        <begin position="3"/>
        <end position="79"/>
    </location>
</feature>
<dbReference type="RefSeq" id="WP_227254821.1">
    <property type="nucleotide sequence ID" value="NZ_CP053452.2"/>
</dbReference>
<dbReference type="GO" id="GO:0006099">
    <property type="term" value="P:tricarboxylic acid cycle"/>
    <property type="evidence" value="ECO:0007669"/>
    <property type="project" value="TreeGrafter"/>
</dbReference>
<comment type="cofactor">
    <cofactor evidence="1">
        <name>(R)-lipoate</name>
        <dbReference type="ChEBI" id="CHEBI:83088"/>
    </cofactor>
</comment>
<evidence type="ECO:0000256" key="2">
    <source>
        <dbReference type="ARBA" id="ARBA00007317"/>
    </source>
</evidence>
<evidence type="ECO:0000259" key="5">
    <source>
        <dbReference type="PROSITE" id="PS50968"/>
    </source>
</evidence>
<dbReference type="InterPro" id="IPR000089">
    <property type="entry name" value="Biotin_lipoyl"/>
</dbReference>
<keyword evidence="3" id="KW-0450">Lipoyl</keyword>